<gene>
    <name evidence="1" type="ORF">Ahy_B01g053760</name>
</gene>
<reference evidence="1 2" key="1">
    <citation type="submission" date="2019-01" db="EMBL/GenBank/DDBJ databases">
        <title>Sequencing of cultivated peanut Arachis hypogaea provides insights into genome evolution and oil improvement.</title>
        <authorList>
            <person name="Chen X."/>
        </authorList>
    </citation>
    <scope>NUCLEOTIDE SEQUENCE [LARGE SCALE GENOMIC DNA]</scope>
    <source>
        <strain evidence="2">cv. Fuhuasheng</strain>
        <tissue evidence="1">Leaves</tissue>
    </source>
</reference>
<evidence type="ECO:0000313" key="2">
    <source>
        <dbReference type="Proteomes" id="UP000289738"/>
    </source>
</evidence>
<keyword evidence="2" id="KW-1185">Reference proteome</keyword>
<dbReference type="EMBL" id="SDMP01000011">
    <property type="protein sequence ID" value="RYR29366.1"/>
    <property type="molecule type" value="Genomic_DNA"/>
</dbReference>
<name>A0A445ASE6_ARAHY</name>
<dbReference type="AlphaFoldDB" id="A0A445ASE6"/>
<proteinExistence type="predicted"/>
<dbReference type="Proteomes" id="UP000289738">
    <property type="component" value="Chromosome B01"/>
</dbReference>
<organism evidence="1 2">
    <name type="scientific">Arachis hypogaea</name>
    <name type="common">Peanut</name>
    <dbReference type="NCBI Taxonomy" id="3818"/>
    <lineage>
        <taxon>Eukaryota</taxon>
        <taxon>Viridiplantae</taxon>
        <taxon>Streptophyta</taxon>
        <taxon>Embryophyta</taxon>
        <taxon>Tracheophyta</taxon>
        <taxon>Spermatophyta</taxon>
        <taxon>Magnoliopsida</taxon>
        <taxon>eudicotyledons</taxon>
        <taxon>Gunneridae</taxon>
        <taxon>Pentapetalae</taxon>
        <taxon>rosids</taxon>
        <taxon>fabids</taxon>
        <taxon>Fabales</taxon>
        <taxon>Fabaceae</taxon>
        <taxon>Papilionoideae</taxon>
        <taxon>50 kb inversion clade</taxon>
        <taxon>dalbergioids sensu lato</taxon>
        <taxon>Dalbergieae</taxon>
        <taxon>Pterocarpus clade</taxon>
        <taxon>Arachis</taxon>
    </lineage>
</organism>
<evidence type="ECO:0000313" key="1">
    <source>
        <dbReference type="EMBL" id="RYR29366.1"/>
    </source>
</evidence>
<protein>
    <submittedName>
        <fullName evidence="1">Uncharacterized protein</fullName>
    </submittedName>
</protein>
<sequence length="34" mass="3948">MPKRHAQVGRVRQRVGFGERSAWKSSKDTMLLPH</sequence>
<comment type="caution">
    <text evidence="1">The sequence shown here is derived from an EMBL/GenBank/DDBJ whole genome shotgun (WGS) entry which is preliminary data.</text>
</comment>
<accession>A0A445ASE6</accession>